<accession>A0AAP0P544</accession>
<dbReference type="AlphaFoldDB" id="A0AAP0P544"/>
<organism evidence="2 3">
    <name type="scientific">Stephania japonica</name>
    <dbReference type="NCBI Taxonomy" id="461633"/>
    <lineage>
        <taxon>Eukaryota</taxon>
        <taxon>Viridiplantae</taxon>
        <taxon>Streptophyta</taxon>
        <taxon>Embryophyta</taxon>
        <taxon>Tracheophyta</taxon>
        <taxon>Spermatophyta</taxon>
        <taxon>Magnoliopsida</taxon>
        <taxon>Ranunculales</taxon>
        <taxon>Menispermaceae</taxon>
        <taxon>Menispermoideae</taxon>
        <taxon>Cissampelideae</taxon>
        <taxon>Stephania</taxon>
    </lineage>
</organism>
<comment type="caution">
    <text evidence="2">The sequence shown here is derived from an EMBL/GenBank/DDBJ whole genome shotgun (WGS) entry which is preliminary data.</text>
</comment>
<keyword evidence="3" id="KW-1185">Reference proteome</keyword>
<feature type="transmembrane region" description="Helical" evidence="1">
    <location>
        <begin position="40"/>
        <end position="60"/>
    </location>
</feature>
<keyword evidence="1" id="KW-0472">Membrane</keyword>
<evidence type="ECO:0000313" key="2">
    <source>
        <dbReference type="EMBL" id="KAK9131063.1"/>
    </source>
</evidence>
<keyword evidence="1" id="KW-0812">Transmembrane</keyword>
<proteinExistence type="predicted"/>
<evidence type="ECO:0000256" key="1">
    <source>
        <dbReference type="SAM" id="Phobius"/>
    </source>
</evidence>
<gene>
    <name evidence="2" type="ORF">Sjap_011550</name>
</gene>
<evidence type="ECO:0000313" key="3">
    <source>
        <dbReference type="Proteomes" id="UP001417504"/>
    </source>
</evidence>
<dbReference type="EMBL" id="JBBNAE010000004">
    <property type="protein sequence ID" value="KAK9131063.1"/>
    <property type="molecule type" value="Genomic_DNA"/>
</dbReference>
<name>A0AAP0P544_9MAGN</name>
<reference evidence="2 3" key="1">
    <citation type="submission" date="2024-01" db="EMBL/GenBank/DDBJ databases">
        <title>Genome assemblies of Stephania.</title>
        <authorList>
            <person name="Yang L."/>
        </authorList>
    </citation>
    <scope>NUCLEOTIDE SEQUENCE [LARGE SCALE GENOMIC DNA]</scope>
    <source>
        <strain evidence="2">QJT</strain>
        <tissue evidence="2">Leaf</tissue>
    </source>
</reference>
<keyword evidence="1" id="KW-1133">Transmembrane helix</keyword>
<protein>
    <submittedName>
        <fullName evidence="2">Uncharacterized protein</fullName>
    </submittedName>
</protein>
<dbReference type="Proteomes" id="UP001417504">
    <property type="component" value="Unassembled WGS sequence"/>
</dbReference>
<sequence>MWLGNQEAKIHRRVGARHRCLAISSKACSEPLALLSFCRYFVILLYILAMYSFVLIFWGFGELNLTVDTCICSFCFS</sequence>